<keyword evidence="2" id="KW-1185">Reference proteome</keyword>
<protein>
    <recommendedName>
        <fullName evidence="3">Nucleotidyltransferase family protein</fullName>
    </recommendedName>
</protein>
<reference evidence="1 2" key="1">
    <citation type="submission" date="2019-05" db="EMBL/GenBank/DDBJ databases">
        <title>Verrucobacter flavum gen. nov., sp. nov. a new member of the family Verrucomicrobiaceae.</title>
        <authorList>
            <person name="Szuroczki S."/>
            <person name="Abbaszade G."/>
            <person name="Szabo A."/>
            <person name="Felfoldi T."/>
            <person name="Schumann P."/>
            <person name="Boka K."/>
            <person name="Keki Z."/>
            <person name="Toumi M."/>
            <person name="Toth E."/>
        </authorList>
    </citation>
    <scope>NUCLEOTIDE SEQUENCE [LARGE SCALE GENOMIC DNA]</scope>
    <source>
        <strain evidence="1 2">MG-N-17</strain>
    </source>
</reference>
<dbReference type="InterPro" id="IPR018700">
    <property type="entry name" value="DUF2204"/>
</dbReference>
<sequence>MDDEDVESEEGELISRAPTQEDVVALCRALNELGVRYVIVGGFAIINAGYPRTTGDVDVMIDASLANEAKVFQALEFLPDKVVRELKPGEVSQYVVVRVCDEIVVDLMASASGIDYAEASLHTVTRVIDGVSIPFASPKLLWRMKSKTYREKDAADLVFLREHYSKEIFGEDGMGS</sequence>
<name>A0A5R8KDN4_9BACT</name>
<dbReference type="SUPFAM" id="SSF81301">
    <property type="entry name" value="Nucleotidyltransferase"/>
    <property type="match status" value="1"/>
</dbReference>
<dbReference type="EMBL" id="VAUV01000008">
    <property type="protein sequence ID" value="TLD70413.1"/>
    <property type="molecule type" value="Genomic_DNA"/>
</dbReference>
<dbReference type="InterPro" id="IPR043519">
    <property type="entry name" value="NT_sf"/>
</dbReference>
<dbReference type="Proteomes" id="UP000306196">
    <property type="component" value="Unassembled WGS sequence"/>
</dbReference>
<proteinExistence type="predicted"/>
<evidence type="ECO:0008006" key="3">
    <source>
        <dbReference type="Google" id="ProtNLM"/>
    </source>
</evidence>
<comment type="caution">
    <text evidence="1">The sequence shown here is derived from an EMBL/GenBank/DDBJ whole genome shotgun (WGS) entry which is preliminary data.</text>
</comment>
<accession>A0A5R8KDN4</accession>
<organism evidence="1 2">
    <name type="scientific">Phragmitibacter flavus</name>
    <dbReference type="NCBI Taxonomy" id="2576071"/>
    <lineage>
        <taxon>Bacteria</taxon>
        <taxon>Pseudomonadati</taxon>
        <taxon>Verrucomicrobiota</taxon>
        <taxon>Verrucomicrobiia</taxon>
        <taxon>Verrucomicrobiales</taxon>
        <taxon>Verrucomicrobiaceae</taxon>
        <taxon>Phragmitibacter</taxon>
    </lineage>
</organism>
<dbReference type="Gene3D" id="3.30.460.40">
    <property type="match status" value="1"/>
</dbReference>
<evidence type="ECO:0000313" key="2">
    <source>
        <dbReference type="Proteomes" id="UP000306196"/>
    </source>
</evidence>
<dbReference type="Pfam" id="PF09970">
    <property type="entry name" value="DUF2204"/>
    <property type="match status" value="1"/>
</dbReference>
<gene>
    <name evidence="1" type="ORF">FEM03_11820</name>
</gene>
<dbReference type="OrthoDB" id="9797766at2"/>
<dbReference type="RefSeq" id="WP_138086469.1">
    <property type="nucleotide sequence ID" value="NZ_VAUV01000008.1"/>
</dbReference>
<evidence type="ECO:0000313" key="1">
    <source>
        <dbReference type="EMBL" id="TLD70413.1"/>
    </source>
</evidence>
<dbReference type="AlphaFoldDB" id="A0A5R8KDN4"/>